<evidence type="ECO:0000313" key="1">
    <source>
        <dbReference type="EMBL" id="CDG68340.1"/>
    </source>
</evidence>
<organism evidence="1">
    <name type="scientific">Hydra vulgaris</name>
    <name type="common">Hydra</name>
    <name type="synonym">Hydra attenuata</name>
    <dbReference type="NCBI Taxonomy" id="6087"/>
    <lineage>
        <taxon>Eukaryota</taxon>
        <taxon>Metazoa</taxon>
        <taxon>Cnidaria</taxon>
        <taxon>Hydrozoa</taxon>
        <taxon>Hydroidolina</taxon>
        <taxon>Anthoathecata</taxon>
        <taxon>Aplanulata</taxon>
        <taxon>Hydridae</taxon>
        <taxon>Hydra</taxon>
    </lineage>
</organism>
<dbReference type="InterPro" id="IPR019734">
    <property type="entry name" value="TPR_rpt"/>
</dbReference>
<protein>
    <submittedName>
        <fullName evidence="1">Amyloid protein-binding protein 2</fullName>
    </submittedName>
</protein>
<dbReference type="SMART" id="SM00028">
    <property type="entry name" value="TPR"/>
    <property type="match status" value="3"/>
</dbReference>
<dbReference type="GO" id="GO:1990756">
    <property type="term" value="F:ubiquitin-like ligase-substrate adaptor activity"/>
    <property type="evidence" value="ECO:0007669"/>
    <property type="project" value="TreeGrafter"/>
</dbReference>
<dbReference type="Gene3D" id="1.25.40.10">
    <property type="entry name" value="Tetratricopeptide repeat domain"/>
    <property type="match status" value="2"/>
</dbReference>
<dbReference type="EMBL" id="HAAD01002108">
    <property type="protein sequence ID" value="CDG68340.1"/>
    <property type="molecule type" value="mRNA"/>
</dbReference>
<reference evidence="1" key="1">
    <citation type="journal article" date="2013" name="Genome Biol. Evol.">
        <title>Punctuated emergences of genetic and phenotypic innovations in eumetazoan, bilaterian, euteleostome, and hominidae ancestors.</title>
        <authorList>
            <person name="Wenger Y."/>
            <person name="Galliot B."/>
        </authorList>
    </citation>
    <scope>NUCLEOTIDE SEQUENCE</scope>
    <source>
        <tissue evidence="1">Whole animals</tissue>
    </source>
</reference>
<dbReference type="PANTHER" id="PTHR46575:SF1">
    <property type="entry name" value="AMYLOID PROTEIN-BINDING PROTEIN 2"/>
    <property type="match status" value="1"/>
</dbReference>
<feature type="non-terminal residue" evidence="1">
    <location>
        <position position="1"/>
    </location>
</feature>
<gene>
    <name evidence="1" type="primary">APPBP2</name>
</gene>
<dbReference type="InterPro" id="IPR011990">
    <property type="entry name" value="TPR-like_helical_dom_sf"/>
</dbReference>
<dbReference type="GO" id="GO:0031462">
    <property type="term" value="C:Cul2-RING ubiquitin ligase complex"/>
    <property type="evidence" value="ECO:0007669"/>
    <property type="project" value="TreeGrafter"/>
</dbReference>
<dbReference type="OrthoDB" id="7103806at2759"/>
<dbReference type="Pfam" id="PF13424">
    <property type="entry name" value="TPR_12"/>
    <property type="match status" value="1"/>
</dbReference>
<proteinExistence type="evidence at transcript level"/>
<dbReference type="GO" id="GO:0006886">
    <property type="term" value="P:intracellular protein transport"/>
    <property type="evidence" value="ECO:0007669"/>
    <property type="project" value="InterPro"/>
</dbReference>
<sequence length="590" mass="68445">MTEAFYQCHLVDLVYTDFAKLFNKVPNNQLMHKYNKQLKHKLVKGSKERFFTKKAYNLCLTDNLHFELSDLRRFENAIKDTENWNIVHKCVHILLVKRPNFGILLASQKAAEYIRDPLKIIEFTYKALQLGAFFLEHGLYDCSKIVYQSIDIVDLNGNIDNNILSIAFEVALRVGHVLTLNCNYNDANTAILNASILLTYMQNCNLKPNCAFYYTLCSMYMFSLSQYDKAYNLALQAVQELNDSLPPKIIVDTLRQACKACIIKRLFCEARVYTLEALKLARYWFGIHHLKYADCLSDFAFYLLSIDNVGLSVKYYEMALSVRKEQLGEKNILTAMTHEDLAYALYVRDYSKGDFEHARVHAEQALMVLLEILPVDHLLLSSSKRVEALILEEVAIDSDDPIVEDRLLKCAESLHMDSLRLAKNTFGEYNVQTAKHYGNLGRLYQSMKKYKEAEANHLKAIYIKEKLLSCSDYEVALSIGHLASLYNYDMKKYDEAEQLYKRSIEIGRKLFGVWYSGLEYDYRGLIHLYEETGRHVEAAHYRSNLADWKFERDDKFSKALYIEPQEDHTDQVCVKTILQNVKDRSIKSGF</sequence>
<name>T2M8S5_HYDVU</name>
<dbReference type="AlphaFoldDB" id="T2M8S5"/>
<dbReference type="SUPFAM" id="SSF48452">
    <property type="entry name" value="TPR-like"/>
    <property type="match status" value="2"/>
</dbReference>
<dbReference type="PANTHER" id="PTHR46575">
    <property type="entry name" value="AMYLOID PROTEIN-BINDING PROTEIN 2"/>
    <property type="match status" value="1"/>
</dbReference>
<dbReference type="Pfam" id="PF13374">
    <property type="entry name" value="TPR_10"/>
    <property type="match status" value="1"/>
</dbReference>
<dbReference type="GO" id="GO:0043161">
    <property type="term" value="P:proteasome-mediated ubiquitin-dependent protein catabolic process"/>
    <property type="evidence" value="ECO:0007669"/>
    <property type="project" value="TreeGrafter"/>
</dbReference>
<accession>T2M8S5</accession>
<dbReference type="InterPro" id="IPR042476">
    <property type="entry name" value="APPBP2"/>
</dbReference>